<proteinExistence type="predicted"/>
<sequence>MRLSPLMGGIVPAGVEYQAICPVRSPRRNRIESHVPANPIAVIRRGLAMRDEKE</sequence>
<organism evidence="1">
    <name type="scientific">hydrocarbon metagenome</name>
    <dbReference type="NCBI Taxonomy" id="938273"/>
    <lineage>
        <taxon>unclassified sequences</taxon>
        <taxon>metagenomes</taxon>
        <taxon>ecological metagenomes</taxon>
    </lineage>
</organism>
<dbReference type="AlphaFoldDB" id="A0A0W8EV78"/>
<evidence type="ECO:0000313" key="1">
    <source>
        <dbReference type="EMBL" id="KUG12493.1"/>
    </source>
</evidence>
<comment type="caution">
    <text evidence="1">The sequence shown here is derived from an EMBL/GenBank/DDBJ whole genome shotgun (WGS) entry which is preliminary data.</text>
</comment>
<name>A0A0W8EV78_9ZZZZ</name>
<protein>
    <submittedName>
        <fullName evidence="1">Uncharacterized protein</fullName>
    </submittedName>
</protein>
<accession>A0A0W8EV78</accession>
<dbReference type="EMBL" id="LNQE01001727">
    <property type="protein sequence ID" value="KUG12493.1"/>
    <property type="molecule type" value="Genomic_DNA"/>
</dbReference>
<reference evidence="1" key="1">
    <citation type="journal article" date="2015" name="Proc. Natl. Acad. Sci. U.S.A.">
        <title>Networks of energetic and metabolic interactions define dynamics in microbial communities.</title>
        <authorList>
            <person name="Embree M."/>
            <person name="Liu J.K."/>
            <person name="Al-Bassam M.M."/>
            <person name="Zengler K."/>
        </authorList>
    </citation>
    <scope>NUCLEOTIDE SEQUENCE</scope>
</reference>
<gene>
    <name evidence="1" type="ORF">ASZ90_016438</name>
</gene>